<dbReference type="WBParaSite" id="L893_g10495.t1">
    <property type="protein sequence ID" value="L893_g10495.t1"/>
    <property type="gene ID" value="L893_g10495"/>
</dbReference>
<keyword evidence="4" id="KW-1185">Reference proteome</keyword>
<feature type="compositionally biased region" description="Polar residues" evidence="2">
    <location>
        <begin position="222"/>
        <end position="256"/>
    </location>
</feature>
<keyword evidence="3" id="KW-1133">Transmembrane helix</keyword>
<feature type="coiled-coil region" evidence="1">
    <location>
        <begin position="74"/>
        <end position="101"/>
    </location>
</feature>
<dbReference type="Proteomes" id="UP000095287">
    <property type="component" value="Unplaced"/>
</dbReference>
<feature type="region of interest" description="Disordered" evidence="2">
    <location>
        <begin position="420"/>
        <end position="453"/>
    </location>
</feature>
<feature type="transmembrane region" description="Helical" evidence="3">
    <location>
        <begin position="633"/>
        <end position="654"/>
    </location>
</feature>
<feature type="compositionally biased region" description="Basic and acidic residues" evidence="2">
    <location>
        <begin position="212"/>
        <end position="221"/>
    </location>
</feature>
<accession>A0A1I7XXI4</accession>
<feature type="compositionally biased region" description="Basic residues" evidence="2">
    <location>
        <begin position="340"/>
        <end position="358"/>
    </location>
</feature>
<keyword evidence="3" id="KW-0472">Membrane</keyword>
<proteinExistence type="predicted"/>
<feature type="transmembrane region" description="Helical" evidence="3">
    <location>
        <begin position="837"/>
        <end position="853"/>
    </location>
</feature>
<name>A0A1I7XXI4_9BILA</name>
<feature type="compositionally biased region" description="Basic and acidic residues" evidence="2">
    <location>
        <begin position="182"/>
        <end position="195"/>
    </location>
</feature>
<feature type="region of interest" description="Disordered" evidence="2">
    <location>
        <begin position="178"/>
        <end position="197"/>
    </location>
</feature>
<feature type="compositionally biased region" description="Low complexity" evidence="2">
    <location>
        <begin position="318"/>
        <end position="330"/>
    </location>
</feature>
<feature type="compositionally biased region" description="Polar residues" evidence="2">
    <location>
        <begin position="420"/>
        <end position="448"/>
    </location>
</feature>
<evidence type="ECO:0000256" key="1">
    <source>
        <dbReference type="SAM" id="Coils"/>
    </source>
</evidence>
<feature type="transmembrane region" description="Helical" evidence="3">
    <location>
        <begin position="804"/>
        <end position="825"/>
    </location>
</feature>
<keyword evidence="1" id="KW-0175">Coiled coil</keyword>
<sequence length="874" mass="98604">MSDTSLESKTAMVYDDQITATTVPAEVVEPYPFSGESYVSMMSMIWVTIVFYVLIIGILMCCAAALVFTRSVYKRRAQRKLVAEKEKCRRLEERLRQDELRIKERLGQIRERELELKMQQQTAQFKAEMIAPRESKHVCMPPPQTQAAPPVNVYLPPQPYVYPAPDAPKQYAKTVEMSPRTKKGEEGDFKEEHPICGRQNVHWSEEILQREAERNRNDGEQQWRQWPATQQKPRSETSDVCSLTTTPTRTSFDQSRPSTPSVKASTTTATVSSADSKPSGRKTPSDRTKSGKDISKKKRKIKELSEDFRMKMNLKAPSNNSSTTTVSMSSIVGNLEEPKKTRKGEKKSSRKKKSRRKVRDQISLPREKVAMHVKDVGGMVDQLAASRAVSDKRLTNQKIELTAADSTDQSTLRPVPSILSTDSFSTVQPSSDTTSTVLRPDGTTNGTMDTLDDPRFRSTLYRIPPEDNPVLSANPYWRSQSNRKMEIDRKKSPTTGKLRHITVKAKENTTWFPPANYNNNFNGKRKPEKDAYPMYATVHHKPPSTGHLQSSTSSSGEVVQKTEHMEPTQPPQKHKAARVNLLKQATFPMIPSVAIAEYVITLLLTILTAHYLLRIFKYKRIHALWKDSPPLAVQFITVTFLCIAIGLYCILWILASAKIIPNDPQISVIFLVIGLSYLTAQNFHIISCLAVYAQRIYILIAPLNSLHRANRVIISASLLASVLGACFIIVPNAIYAPVNVNPVPDGCYSFNCSPLLARSDYIIAVIVFFSVATVVIGTLLQCVYSHSNLTARAENVKVTQFARYAFYFRILFETLPFTVDFILVYTVVHWSIRCNRLFYGLLHIYVAVLLLGSQEEIANGASDQNEWSYENDKL</sequence>
<evidence type="ECO:0000256" key="2">
    <source>
        <dbReference type="SAM" id="MobiDB-lite"/>
    </source>
</evidence>
<keyword evidence="3" id="KW-0812">Transmembrane</keyword>
<evidence type="ECO:0000256" key="3">
    <source>
        <dbReference type="SAM" id="Phobius"/>
    </source>
</evidence>
<evidence type="ECO:0000313" key="4">
    <source>
        <dbReference type="Proteomes" id="UP000095287"/>
    </source>
</evidence>
<feature type="transmembrane region" description="Helical" evidence="3">
    <location>
        <begin position="712"/>
        <end position="735"/>
    </location>
</feature>
<feature type="transmembrane region" description="Helical" evidence="3">
    <location>
        <begin position="44"/>
        <end position="68"/>
    </location>
</feature>
<reference evidence="5" key="1">
    <citation type="submission" date="2016-11" db="UniProtKB">
        <authorList>
            <consortium name="WormBaseParasite"/>
        </authorList>
    </citation>
    <scope>IDENTIFICATION</scope>
</reference>
<evidence type="ECO:0000313" key="5">
    <source>
        <dbReference type="WBParaSite" id="L893_g10495.t1"/>
    </source>
</evidence>
<feature type="region of interest" description="Disordered" evidence="2">
    <location>
        <begin position="212"/>
        <end position="363"/>
    </location>
</feature>
<protein>
    <submittedName>
        <fullName evidence="5">G_PROTEIN_RECEP_F1_2 domain-containing protein</fullName>
    </submittedName>
</protein>
<feature type="transmembrane region" description="Helical" evidence="3">
    <location>
        <begin position="666"/>
        <end position="692"/>
    </location>
</feature>
<organism evidence="4 5">
    <name type="scientific">Steinernema glaseri</name>
    <dbReference type="NCBI Taxonomy" id="37863"/>
    <lineage>
        <taxon>Eukaryota</taxon>
        <taxon>Metazoa</taxon>
        <taxon>Ecdysozoa</taxon>
        <taxon>Nematoda</taxon>
        <taxon>Chromadorea</taxon>
        <taxon>Rhabditida</taxon>
        <taxon>Tylenchina</taxon>
        <taxon>Panagrolaimomorpha</taxon>
        <taxon>Strongyloidoidea</taxon>
        <taxon>Steinernematidae</taxon>
        <taxon>Steinernema</taxon>
    </lineage>
</organism>
<feature type="transmembrane region" description="Helical" evidence="3">
    <location>
        <begin position="761"/>
        <end position="784"/>
    </location>
</feature>
<dbReference type="AlphaFoldDB" id="A0A1I7XXI4"/>
<feature type="transmembrane region" description="Helical" evidence="3">
    <location>
        <begin position="589"/>
        <end position="613"/>
    </location>
</feature>
<feature type="compositionally biased region" description="Low complexity" evidence="2">
    <location>
        <begin position="257"/>
        <end position="277"/>
    </location>
</feature>
<feature type="region of interest" description="Disordered" evidence="2">
    <location>
        <begin position="541"/>
        <end position="574"/>
    </location>
</feature>
<feature type="compositionally biased region" description="Basic and acidic residues" evidence="2">
    <location>
        <begin position="283"/>
        <end position="294"/>
    </location>
</feature>